<gene>
    <name evidence="1" type="ORF">SCLCIDRAFT_1215078</name>
</gene>
<keyword evidence="2" id="KW-1185">Reference proteome</keyword>
<dbReference type="AlphaFoldDB" id="A0A0C3E384"/>
<dbReference type="InParanoid" id="A0A0C3E384"/>
<evidence type="ECO:0000313" key="1">
    <source>
        <dbReference type="EMBL" id="KIM62491.1"/>
    </source>
</evidence>
<name>A0A0C3E384_9AGAM</name>
<sequence length="77" mass="9034">MHRWESDDEKRDAMMRRLRVTELSTKGCNGIPSTYNRNSIISIPLFDGWANCEGSVKCRRSLFKTIVRVDRRVACWN</sequence>
<protein>
    <submittedName>
        <fullName evidence="1">Uncharacterized protein</fullName>
    </submittedName>
</protein>
<dbReference type="EMBL" id="KN822042">
    <property type="protein sequence ID" value="KIM62491.1"/>
    <property type="molecule type" value="Genomic_DNA"/>
</dbReference>
<organism evidence="1 2">
    <name type="scientific">Scleroderma citrinum Foug A</name>
    <dbReference type="NCBI Taxonomy" id="1036808"/>
    <lineage>
        <taxon>Eukaryota</taxon>
        <taxon>Fungi</taxon>
        <taxon>Dikarya</taxon>
        <taxon>Basidiomycota</taxon>
        <taxon>Agaricomycotina</taxon>
        <taxon>Agaricomycetes</taxon>
        <taxon>Agaricomycetidae</taxon>
        <taxon>Boletales</taxon>
        <taxon>Sclerodermatineae</taxon>
        <taxon>Sclerodermataceae</taxon>
        <taxon>Scleroderma</taxon>
    </lineage>
</organism>
<dbReference type="Proteomes" id="UP000053989">
    <property type="component" value="Unassembled WGS sequence"/>
</dbReference>
<evidence type="ECO:0000313" key="2">
    <source>
        <dbReference type="Proteomes" id="UP000053989"/>
    </source>
</evidence>
<dbReference type="HOGENOM" id="CLU_2639555_0_0_1"/>
<accession>A0A0C3E384</accession>
<reference evidence="2" key="2">
    <citation type="submission" date="2015-01" db="EMBL/GenBank/DDBJ databases">
        <title>Evolutionary Origins and Diversification of the Mycorrhizal Mutualists.</title>
        <authorList>
            <consortium name="DOE Joint Genome Institute"/>
            <consortium name="Mycorrhizal Genomics Consortium"/>
            <person name="Kohler A."/>
            <person name="Kuo A."/>
            <person name="Nagy L.G."/>
            <person name="Floudas D."/>
            <person name="Copeland A."/>
            <person name="Barry K.W."/>
            <person name="Cichocki N."/>
            <person name="Veneault-Fourrey C."/>
            <person name="LaButti K."/>
            <person name="Lindquist E.A."/>
            <person name="Lipzen A."/>
            <person name="Lundell T."/>
            <person name="Morin E."/>
            <person name="Murat C."/>
            <person name="Riley R."/>
            <person name="Ohm R."/>
            <person name="Sun H."/>
            <person name="Tunlid A."/>
            <person name="Henrissat B."/>
            <person name="Grigoriev I.V."/>
            <person name="Hibbett D.S."/>
            <person name="Martin F."/>
        </authorList>
    </citation>
    <scope>NUCLEOTIDE SEQUENCE [LARGE SCALE GENOMIC DNA]</scope>
    <source>
        <strain evidence="2">Foug A</strain>
    </source>
</reference>
<reference evidence="1 2" key="1">
    <citation type="submission" date="2014-04" db="EMBL/GenBank/DDBJ databases">
        <authorList>
            <consortium name="DOE Joint Genome Institute"/>
            <person name="Kuo A."/>
            <person name="Kohler A."/>
            <person name="Nagy L.G."/>
            <person name="Floudas D."/>
            <person name="Copeland A."/>
            <person name="Barry K.W."/>
            <person name="Cichocki N."/>
            <person name="Veneault-Fourrey C."/>
            <person name="LaButti K."/>
            <person name="Lindquist E.A."/>
            <person name="Lipzen A."/>
            <person name="Lundell T."/>
            <person name="Morin E."/>
            <person name="Murat C."/>
            <person name="Sun H."/>
            <person name="Tunlid A."/>
            <person name="Henrissat B."/>
            <person name="Grigoriev I.V."/>
            <person name="Hibbett D.S."/>
            <person name="Martin F."/>
            <person name="Nordberg H.P."/>
            <person name="Cantor M.N."/>
            <person name="Hua S.X."/>
        </authorList>
    </citation>
    <scope>NUCLEOTIDE SEQUENCE [LARGE SCALE GENOMIC DNA]</scope>
    <source>
        <strain evidence="1 2">Foug A</strain>
    </source>
</reference>
<proteinExistence type="predicted"/>